<evidence type="ECO:0000313" key="2">
    <source>
        <dbReference type="Proteomes" id="UP000006919"/>
    </source>
</evidence>
<dbReference type="SUPFAM" id="SSF81901">
    <property type="entry name" value="HCP-like"/>
    <property type="match status" value="3"/>
</dbReference>
<proteinExistence type="predicted"/>
<dbReference type="InterPro" id="IPR041073">
    <property type="entry name" value="MobL"/>
</dbReference>
<dbReference type="SMART" id="SM00671">
    <property type="entry name" value="SEL1"/>
    <property type="match status" value="12"/>
</dbReference>
<dbReference type="Proteomes" id="UP000006919">
    <property type="component" value="Chromosome"/>
</dbReference>
<dbReference type="InterPro" id="IPR006597">
    <property type="entry name" value="Sel1-like"/>
</dbReference>
<dbReference type="Pfam" id="PF18555">
    <property type="entry name" value="MobL"/>
    <property type="match status" value="1"/>
</dbReference>
<dbReference type="AlphaFoldDB" id="E6UGQ3"/>
<reference evidence="1 2" key="1">
    <citation type="journal article" date="2011" name="J. Bacteriol.">
        <title>Complete genome of the cellulolytic ruminal bacterium Ruminococcus albus 7.</title>
        <authorList>
            <person name="Suen G."/>
            <person name="Stevenson D.M."/>
            <person name="Bruce D.C."/>
            <person name="Chertkov O."/>
            <person name="Copeland A."/>
            <person name="Cheng J.F."/>
            <person name="Detter C."/>
            <person name="Detter J.C."/>
            <person name="Goodwin L.A."/>
            <person name="Han C.S."/>
            <person name="Hauser L.J."/>
            <person name="Ivanova N.N."/>
            <person name="Kyrpides N.C."/>
            <person name="Land M.L."/>
            <person name="Lapidus A."/>
            <person name="Lucas S."/>
            <person name="Ovchinnikova G."/>
            <person name="Pitluck S."/>
            <person name="Tapia R."/>
            <person name="Woyke T."/>
            <person name="Boyum J."/>
            <person name="Mead D."/>
            <person name="Weimer P.J."/>
        </authorList>
    </citation>
    <scope>NUCLEOTIDE SEQUENCE [LARGE SCALE GENOMIC DNA]</scope>
    <source>
        <strain evidence="2">ATCC 27210 / DSM 20455 / JCM 14654 / NCDO 2250 / 7</strain>
    </source>
</reference>
<dbReference type="Pfam" id="PF08238">
    <property type="entry name" value="Sel1"/>
    <property type="match status" value="10"/>
</dbReference>
<dbReference type="EMBL" id="CP002403">
    <property type="protein sequence ID" value="ADU23715.1"/>
    <property type="molecule type" value="Genomic_DNA"/>
</dbReference>
<evidence type="ECO:0000313" key="1">
    <source>
        <dbReference type="EMBL" id="ADU23715.1"/>
    </source>
</evidence>
<dbReference type="STRING" id="697329.Rumal_3252"/>
<sequence length="1065" mass="123013">MASPAVFFKIQFLYNWYIRPDNNNSGKNIKIKGDFNDYMTRPAAFKPKEHTDEEEYKDFLDYMRNNEKSEGAFDTDHDLLTKEQMSAYREQERVARDNGCPKYGGVISFNNEFLRNNGIMIGSAIDYIKLKNVVRNGINKMIDKSDKLSADNINWIGAIHENTDNIHIHFAMYPLERTTRRNHKDKNQDCIEQDAIKTLKSTIANGIINQTHTPEITRIKREILFPQLSDAMGDAEKMLLELANRFPPNIAMQYGNHRMKPFQREIDKCIDKIIGSDPELKKSFDLYVSSLGMMDRQYQDFYGDESQALTYSEHQMEDFYNRAGNILLKHIKEMKNGEFPDTGSDELIKRLSDKGVSGREEKRDNDELRDYLLSNNKYISNYNIANNALGLIKDDDDIKQLESVADISDTAAFALGMYYKDKDKKLSEKYLLMSANNNDRDSQYQLGKLYLSDDDIKQGAEWMRRSADNGHAYAQYAYGIMMLKNDSPEEGLYYLNNSYKNGNKIAHKVAQSYKKKLAEQKQDTEQEQEFDDQHHFNMQNDRSYRHDYNDDTNIIDEEQTFDHDAHNSTVIAGNYHLDWTNEYKQACKLIYSKKSIIDDYIKAEQLLLSEAKNGNVLAIHDLGKLYNTELLGAADKEKSDKYYHEAFDVFNDLLKTGSKHTSYIQYRIGKMYSYGLGVEADDEKAYRFYSSSAESGNKYAMYSLANCYYYGRGTNTDHETAFKWYSRAAQLNMPYANYAVAQMYQTGDGTTQDLNKAYENYRIALDAFLKLNEKEQADDNLLYKIGYMYKKGLGTDIDVSKSLEFFAMSAKQGNKNALYEYGKALIEGTDITPNISIGETYLKKAIKAGNTNAERFLANEYLSGKHIPVTTDKVQMGMEIFKRLADQGDTLSAYRLGKVYLDGKVTPRNVDLAERYLLQAYSSSEHKELAAYSLGKLYMTEEKCNHKKAIAFFKEVADTNNWASYQLGKIYFSDKNASSAKSWFKRSAADGNEAAKEMLRYMQRTKKAPMLRRSVAASTYNANMCWSQLRSIMAEYDAHIKQLQREFDYENQISNDEYLEYTPYY</sequence>
<protein>
    <submittedName>
        <fullName evidence="1">Sel1 domain protein repeat-containing protein</fullName>
    </submittedName>
</protein>
<dbReference type="HOGENOM" id="CLU_288523_0_0_9"/>
<dbReference type="eggNOG" id="COG2255">
    <property type="taxonomic scope" value="Bacteria"/>
</dbReference>
<dbReference type="PANTHER" id="PTHR11102">
    <property type="entry name" value="SEL-1-LIKE PROTEIN"/>
    <property type="match status" value="1"/>
</dbReference>
<accession>E6UGQ3</accession>
<dbReference type="OrthoDB" id="1775746at2"/>
<organism evidence="1 2">
    <name type="scientific">Ruminococcus albus (strain ATCC 27210 / DSM 20455 / JCM 14654 / NCDO 2250 / 7)</name>
    <dbReference type="NCBI Taxonomy" id="697329"/>
    <lineage>
        <taxon>Bacteria</taxon>
        <taxon>Bacillati</taxon>
        <taxon>Bacillota</taxon>
        <taxon>Clostridia</taxon>
        <taxon>Eubacteriales</taxon>
        <taxon>Oscillospiraceae</taxon>
        <taxon>Ruminococcus</taxon>
    </lineage>
</organism>
<gene>
    <name evidence="1" type="ordered locus">Rumal_3252</name>
</gene>
<dbReference type="PANTHER" id="PTHR11102:SF160">
    <property type="entry name" value="ERAD-ASSOCIATED E3 UBIQUITIN-PROTEIN LIGASE COMPONENT HRD3"/>
    <property type="match status" value="1"/>
</dbReference>
<dbReference type="Gene3D" id="1.25.40.10">
    <property type="entry name" value="Tetratricopeptide repeat domain"/>
    <property type="match status" value="4"/>
</dbReference>
<dbReference type="InterPro" id="IPR050767">
    <property type="entry name" value="Sel1_AlgK"/>
</dbReference>
<dbReference type="KEGG" id="ral:Rumal_3252"/>
<dbReference type="InterPro" id="IPR011990">
    <property type="entry name" value="TPR-like_helical_dom_sf"/>
</dbReference>
<dbReference type="RefSeq" id="WP_013499820.1">
    <property type="nucleotide sequence ID" value="NC_014833.1"/>
</dbReference>
<name>E6UGQ3_RUMA7</name>
<dbReference type="eggNOG" id="COG0790">
    <property type="taxonomic scope" value="Bacteria"/>
</dbReference>